<dbReference type="EMBL" id="CATOUU010000435">
    <property type="protein sequence ID" value="CAI9929474.1"/>
    <property type="molecule type" value="Genomic_DNA"/>
</dbReference>
<dbReference type="AlphaFoldDB" id="A0AA86P0B8"/>
<sequence>MHRCNQLQIYSHQIVMLKIRFPKNQEQSRLCCSHSRSLSQSKFELPKLAHCQSASVKSLPKPLENIKSTFQVDLGNSATIQTTNSSDDFESARLGTILKDINTSLGFSELPAVRIIQERIQHLKQLHQRTNELQVLCNTYQQSMEML</sequence>
<comment type="caution">
    <text evidence="1">The sequence shown here is derived from an EMBL/GenBank/DDBJ whole genome shotgun (WGS) entry which is preliminary data.</text>
</comment>
<name>A0AA86P0B8_9EUKA</name>
<protein>
    <submittedName>
        <fullName evidence="2">Hypothetical_protein</fullName>
    </submittedName>
</protein>
<reference evidence="1" key="1">
    <citation type="submission" date="2023-06" db="EMBL/GenBank/DDBJ databases">
        <authorList>
            <person name="Kurt Z."/>
        </authorList>
    </citation>
    <scope>NUCLEOTIDE SEQUENCE</scope>
</reference>
<evidence type="ECO:0000313" key="1">
    <source>
        <dbReference type="EMBL" id="CAI9929474.1"/>
    </source>
</evidence>
<keyword evidence="3" id="KW-1185">Reference proteome</keyword>
<dbReference type="Proteomes" id="UP001642409">
    <property type="component" value="Unassembled WGS sequence"/>
</dbReference>
<evidence type="ECO:0000313" key="2">
    <source>
        <dbReference type="EMBL" id="CAL6076420.1"/>
    </source>
</evidence>
<proteinExistence type="predicted"/>
<dbReference type="EMBL" id="CAXDID020000319">
    <property type="protein sequence ID" value="CAL6076420.1"/>
    <property type="molecule type" value="Genomic_DNA"/>
</dbReference>
<reference evidence="2 3" key="2">
    <citation type="submission" date="2024-07" db="EMBL/GenBank/DDBJ databases">
        <authorList>
            <person name="Akdeniz Z."/>
        </authorList>
    </citation>
    <scope>NUCLEOTIDE SEQUENCE [LARGE SCALE GENOMIC DNA]</scope>
</reference>
<gene>
    <name evidence="1" type="ORF">HINF_LOCUS17119</name>
    <name evidence="2" type="ORF">HINF_LOCUS57683</name>
</gene>
<accession>A0AA86P0B8</accession>
<organism evidence="1">
    <name type="scientific">Hexamita inflata</name>
    <dbReference type="NCBI Taxonomy" id="28002"/>
    <lineage>
        <taxon>Eukaryota</taxon>
        <taxon>Metamonada</taxon>
        <taxon>Diplomonadida</taxon>
        <taxon>Hexamitidae</taxon>
        <taxon>Hexamitinae</taxon>
        <taxon>Hexamita</taxon>
    </lineage>
</organism>
<evidence type="ECO:0000313" key="3">
    <source>
        <dbReference type="Proteomes" id="UP001642409"/>
    </source>
</evidence>